<feature type="domain" description="HTH araC/xylS-type" evidence="2">
    <location>
        <begin position="196"/>
        <end position="282"/>
    </location>
</feature>
<dbReference type="EMBL" id="FLOB01000001">
    <property type="protein sequence ID" value="SBS26243.1"/>
    <property type="molecule type" value="Genomic_DNA"/>
</dbReference>
<dbReference type="PANTHER" id="PTHR11019:SF199">
    <property type="entry name" value="HTH-TYPE TRANSCRIPTIONAL REGULATOR NIMR"/>
    <property type="match status" value="1"/>
</dbReference>
<dbReference type="Gene3D" id="1.10.10.60">
    <property type="entry name" value="Homeodomain-like"/>
    <property type="match status" value="1"/>
</dbReference>
<accession>A0A1A8T375</accession>
<evidence type="ECO:0000256" key="1">
    <source>
        <dbReference type="ARBA" id="ARBA00023125"/>
    </source>
</evidence>
<evidence type="ECO:0000313" key="4">
    <source>
        <dbReference type="Proteomes" id="UP000092544"/>
    </source>
</evidence>
<sequence>MVCFNQPVKYGVIYNYNTILDFDNTNRRVVLIGLPLLKAYCHTNGLEQCGIIMKRLNHVIQYYESRQTTQSHEHSVYQWVYVHEGSGIISTEDGGFLLLTGQLVYIPAYVSHEFIALKSSCLSLIFSGEDVATPPIQSIGLLASHTLWTQLMAYLRHNQPHLTQALWQHYDAILLDQLARFTPLQGYRLSSGCVDPRLLNVIESLSHSVSIKTSLASVSQQSGASERTLNRLFAEQLNTTYQAFRYQLVMQKAQQAYEQGESVTNIAFDLGYKSLSAFSRAFLNYQKSMKPC</sequence>
<organism evidence="3 4">
    <name type="scientific">Marinomonas spartinae</name>
    <dbReference type="NCBI Taxonomy" id="1792290"/>
    <lineage>
        <taxon>Bacteria</taxon>
        <taxon>Pseudomonadati</taxon>
        <taxon>Pseudomonadota</taxon>
        <taxon>Gammaproteobacteria</taxon>
        <taxon>Oceanospirillales</taxon>
        <taxon>Oceanospirillaceae</taxon>
        <taxon>Marinomonas</taxon>
    </lineage>
</organism>
<dbReference type="STRING" id="1792290.MSP8886_00545"/>
<dbReference type="AlphaFoldDB" id="A0A1A8T375"/>
<dbReference type="PANTHER" id="PTHR11019">
    <property type="entry name" value="HTH-TYPE TRANSCRIPTIONAL REGULATOR NIMR"/>
    <property type="match status" value="1"/>
</dbReference>
<name>A0A1A8T375_9GAMM</name>
<proteinExistence type="predicted"/>
<evidence type="ECO:0000313" key="3">
    <source>
        <dbReference type="EMBL" id="SBS26243.1"/>
    </source>
</evidence>
<reference evidence="3 4" key="1">
    <citation type="submission" date="2016-06" db="EMBL/GenBank/DDBJ databases">
        <authorList>
            <person name="Kjaerup R.B."/>
            <person name="Dalgaard T.S."/>
            <person name="Juul-Madsen H.R."/>
        </authorList>
    </citation>
    <scope>NUCLEOTIDE SEQUENCE [LARGE SCALE GENOMIC DNA]</scope>
    <source>
        <strain evidence="3 4">CECT 8886</strain>
    </source>
</reference>
<dbReference type="InterPro" id="IPR013096">
    <property type="entry name" value="Cupin_2"/>
</dbReference>
<dbReference type="SUPFAM" id="SSF51215">
    <property type="entry name" value="Regulatory protein AraC"/>
    <property type="match status" value="1"/>
</dbReference>
<dbReference type="InterPro" id="IPR037923">
    <property type="entry name" value="HTH-like"/>
</dbReference>
<dbReference type="Proteomes" id="UP000092544">
    <property type="component" value="Unassembled WGS sequence"/>
</dbReference>
<dbReference type="CDD" id="cd02208">
    <property type="entry name" value="cupin_RmlC-like"/>
    <property type="match status" value="1"/>
</dbReference>
<dbReference type="Gene3D" id="2.60.120.10">
    <property type="entry name" value="Jelly Rolls"/>
    <property type="match status" value="1"/>
</dbReference>
<evidence type="ECO:0000259" key="2">
    <source>
        <dbReference type="PROSITE" id="PS01124"/>
    </source>
</evidence>
<dbReference type="InterPro" id="IPR018060">
    <property type="entry name" value="HTH_AraC"/>
</dbReference>
<protein>
    <submittedName>
        <fullName evidence="3">HTH-type transcriptional activator RhaR</fullName>
    </submittedName>
</protein>
<keyword evidence="1" id="KW-0238">DNA-binding</keyword>
<dbReference type="GO" id="GO:0003700">
    <property type="term" value="F:DNA-binding transcription factor activity"/>
    <property type="evidence" value="ECO:0007669"/>
    <property type="project" value="InterPro"/>
</dbReference>
<dbReference type="SMART" id="SM00342">
    <property type="entry name" value="HTH_ARAC"/>
    <property type="match status" value="1"/>
</dbReference>
<gene>
    <name evidence="3" type="primary">rhaR_1</name>
    <name evidence="3" type="ORF">MSP8886_00545</name>
</gene>
<dbReference type="GO" id="GO:0043565">
    <property type="term" value="F:sequence-specific DNA binding"/>
    <property type="evidence" value="ECO:0007669"/>
    <property type="project" value="InterPro"/>
</dbReference>
<dbReference type="Pfam" id="PF12833">
    <property type="entry name" value="HTH_18"/>
    <property type="match status" value="1"/>
</dbReference>
<dbReference type="InterPro" id="IPR014710">
    <property type="entry name" value="RmlC-like_jellyroll"/>
</dbReference>
<dbReference type="PROSITE" id="PS01124">
    <property type="entry name" value="HTH_ARAC_FAMILY_2"/>
    <property type="match status" value="1"/>
</dbReference>
<dbReference type="Pfam" id="PF07883">
    <property type="entry name" value="Cupin_2"/>
    <property type="match status" value="1"/>
</dbReference>
<keyword evidence="4" id="KW-1185">Reference proteome</keyword>